<reference evidence="1 2" key="1">
    <citation type="journal article" date="2016" name="Genome Announc.">
        <title>Draft Whole-Genome Sequence of Trichoderma gamsii T6085, a Promising Biocontrol Agent of Fusarium Head Blight on Wheat.</title>
        <authorList>
            <person name="Baroncelli R."/>
            <person name="Zapparata A."/>
            <person name="Piaggeschi G."/>
            <person name="Sarrocco S."/>
            <person name="Vannacci G."/>
        </authorList>
    </citation>
    <scope>NUCLEOTIDE SEQUENCE [LARGE SCALE GENOMIC DNA]</scope>
    <source>
        <strain evidence="1 2">T6085</strain>
    </source>
</reference>
<keyword evidence="2" id="KW-1185">Reference proteome</keyword>
<dbReference type="GeneID" id="29989501"/>
<dbReference type="RefSeq" id="XP_018657397.1">
    <property type="nucleotide sequence ID" value="XM_018809418.1"/>
</dbReference>
<accession>A0A2P4ZYJ1</accession>
<evidence type="ECO:0000313" key="1">
    <source>
        <dbReference type="EMBL" id="PON29369.1"/>
    </source>
</evidence>
<name>A0A2P4ZYJ1_9HYPO</name>
<dbReference type="Proteomes" id="UP000054821">
    <property type="component" value="Unassembled WGS sequence"/>
</dbReference>
<dbReference type="EMBL" id="JPDN02000004">
    <property type="protein sequence ID" value="PON29369.1"/>
    <property type="molecule type" value="Genomic_DNA"/>
</dbReference>
<proteinExistence type="predicted"/>
<comment type="caution">
    <text evidence="1">The sequence shown here is derived from an EMBL/GenBank/DDBJ whole genome shotgun (WGS) entry which is preliminary data.</text>
</comment>
<dbReference type="AlphaFoldDB" id="A0A2P4ZYJ1"/>
<organism evidence="1 2">
    <name type="scientific">Trichoderma gamsii</name>
    <dbReference type="NCBI Taxonomy" id="398673"/>
    <lineage>
        <taxon>Eukaryota</taxon>
        <taxon>Fungi</taxon>
        <taxon>Dikarya</taxon>
        <taxon>Ascomycota</taxon>
        <taxon>Pezizomycotina</taxon>
        <taxon>Sordariomycetes</taxon>
        <taxon>Hypocreomycetidae</taxon>
        <taxon>Hypocreales</taxon>
        <taxon>Hypocreaceae</taxon>
        <taxon>Trichoderma</taxon>
    </lineage>
</organism>
<protein>
    <submittedName>
        <fullName evidence="1">Uncharacterized protein</fullName>
    </submittedName>
</protein>
<sequence length="166" mass="17518">MYSEAPFLFSSLPSFHRSGVLLQPSKIEAKCSTLASARSPAPASTLTPTPRVRHAAQAVQLESYLDYGASRSAEVGVRPEHQLAARGPLRQALAQALALALALAQYSDCDGEVAGNWYAAPTRATPAQAQSVRARFRTGGVIGTYRRAAKGPVAQVRATSGVRRGA</sequence>
<gene>
    <name evidence="1" type="ORF">TGAM01_v201618</name>
</gene>
<evidence type="ECO:0000313" key="2">
    <source>
        <dbReference type="Proteomes" id="UP000054821"/>
    </source>
</evidence>